<protein>
    <submittedName>
        <fullName evidence="1">Uncharacterized protein</fullName>
    </submittedName>
</protein>
<name>A0ABD0JLS0_9CAEN</name>
<gene>
    <name evidence="1" type="ORF">BaRGS_00032843</name>
</gene>
<dbReference type="Proteomes" id="UP001519460">
    <property type="component" value="Unassembled WGS sequence"/>
</dbReference>
<evidence type="ECO:0000313" key="1">
    <source>
        <dbReference type="EMBL" id="KAK7475954.1"/>
    </source>
</evidence>
<dbReference type="AlphaFoldDB" id="A0ABD0JLS0"/>
<accession>A0ABD0JLS0</accession>
<keyword evidence="2" id="KW-1185">Reference proteome</keyword>
<sequence>MTESRHTKEPPDLTINLRTTHHAPQLKLLDAPTCTHCVDISRRWSKPPLSHHFIVLHDTGFGPDDHMMATHQELPAYRDAERWRLEYFTYRYVRLWGIGFKSFRPSGGKGNWISAR</sequence>
<proteinExistence type="predicted"/>
<comment type="caution">
    <text evidence="1">The sequence shown here is derived from an EMBL/GenBank/DDBJ whole genome shotgun (WGS) entry which is preliminary data.</text>
</comment>
<evidence type="ECO:0000313" key="2">
    <source>
        <dbReference type="Proteomes" id="UP001519460"/>
    </source>
</evidence>
<organism evidence="1 2">
    <name type="scientific">Batillaria attramentaria</name>
    <dbReference type="NCBI Taxonomy" id="370345"/>
    <lineage>
        <taxon>Eukaryota</taxon>
        <taxon>Metazoa</taxon>
        <taxon>Spiralia</taxon>
        <taxon>Lophotrochozoa</taxon>
        <taxon>Mollusca</taxon>
        <taxon>Gastropoda</taxon>
        <taxon>Caenogastropoda</taxon>
        <taxon>Sorbeoconcha</taxon>
        <taxon>Cerithioidea</taxon>
        <taxon>Batillariidae</taxon>
        <taxon>Batillaria</taxon>
    </lineage>
</organism>
<reference evidence="1 2" key="1">
    <citation type="journal article" date="2023" name="Sci. Data">
        <title>Genome assembly of the Korean intertidal mud-creeper Batillaria attramentaria.</title>
        <authorList>
            <person name="Patra A.K."/>
            <person name="Ho P.T."/>
            <person name="Jun S."/>
            <person name="Lee S.J."/>
            <person name="Kim Y."/>
            <person name="Won Y.J."/>
        </authorList>
    </citation>
    <scope>NUCLEOTIDE SEQUENCE [LARGE SCALE GENOMIC DNA]</scope>
    <source>
        <strain evidence="1">Wonlab-2016</strain>
    </source>
</reference>
<dbReference type="EMBL" id="JACVVK020000390">
    <property type="protein sequence ID" value="KAK7475954.1"/>
    <property type="molecule type" value="Genomic_DNA"/>
</dbReference>